<dbReference type="EMBL" id="JANKAS010000017">
    <property type="protein sequence ID" value="MCR1900017.1"/>
    <property type="molecule type" value="Genomic_DNA"/>
</dbReference>
<accession>A0AAE3L0J0</accession>
<evidence type="ECO:0000313" key="2">
    <source>
        <dbReference type="Proteomes" id="UP001205748"/>
    </source>
</evidence>
<name>A0AAE3L0J0_9FIRM</name>
<organism evidence="1 2">
    <name type="scientific">Irregularibacter muris</name>
    <dbReference type="NCBI Taxonomy" id="1796619"/>
    <lineage>
        <taxon>Bacteria</taxon>
        <taxon>Bacillati</taxon>
        <taxon>Bacillota</taxon>
        <taxon>Clostridia</taxon>
        <taxon>Eubacteriales</taxon>
        <taxon>Eubacteriaceae</taxon>
        <taxon>Irregularibacter</taxon>
    </lineage>
</organism>
<protein>
    <submittedName>
        <fullName evidence="1">Uncharacterized protein</fullName>
    </submittedName>
</protein>
<dbReference type="RefSeq" id="WP_257532920.1">
    <property type="nucleotide sequence ID" value="NZ_JANKAS010000017.1"/>
</dbReference>
<proteinExistence type="predicted"/>
<sequence length="40" mass="4634">MQVVIKGVDYLPPHLSTDNEELVEENLRFILKRNLLIVGK</sequence>
<evidence type="ECO:0000313" key="1">
    <source>
        <dbReference type="EMBL" id="MCR1900017.1"/>
    </source>
</evidence>
<keyword evidence="2" id="KW-1185">Reference proteome</keyword>
<comment type="caution">
    <text evidence="1">The sequence shown here is derived from an EMBL/GenBank/DDBJ whole genome shotgun (WGS) entry which is preliminary data.</text>
</comment>
<reference evidence="1" key="1">
    <citation type="submission" date="2022-07" db="EMBL/GenBank/DDBJ databases">
        <title>Enhanced cultured diversity of the mouse gut microbiota enables custom-made synthetic communities.</title>
        <authorList>
            <person name="Afrizal A."/>
        </authorList>
    </citation>
    <scope>NUCLEOTIDE SEQUENCE</scope>
    <source>
        <strain evidence="1">DSM 28593</strain>
    </source>
</reference>
<dbReference type="Proteomes" id="UP001205748">
    <property type="component" value="Unassembled WGS sequence"/>
</dbReference>
<dbReference type="AlphaFoldDB" id="A0AAE3L0J0"/>
<gene>
    <name evidence="1" type="ORF">NSA47_13690</name>
</gene>